<evidence type="ECO:0000256" key="3">
    <source>
        <dbReference type="ARBA" id="ARBA00022695"/>
    </source>
</evidence>
<dbReference type="InterPro" id="IPR041588">
    <property type="entry name" value="Integrase_H2C2"/>
</dbReference>
<dbReference type="InterPro" id="IPR001584">
    <property type="entry name" value="Integrase_cat-core"/>
</dbReference>
<keyword evidence="7" id="KW-0255">Endonuclease</keyword>
<evidence type="ECO:0000256" key="13">
    <source>
        <dbReference type="ARBA" id="ARBA00023125"/>
    </source>
</evidence>
<keyword evidence="8" id="KW-0378">Hydrolase</keyword>
<keyword evidence="13" id="KW-0238">DNA-binding</keyword>
<dbReference type="PROSITE" id="PS50994">
    <property type="entry name" value="INTEGRASE"/>
    <property type="match status" value="1"/>
</dbReference>
<keyword evidence="10" id="KW-0229">DNA integration</keyword>
<keyword evidence="2" id="KW-0808">Transferase</keyword>
<dbReference type="GO" id="GO:0003964">
    <property type="term" value="F:RNA-directed DNA polymerase activity"/>
    <property type="evidence" value="ECO:0007669"/>
    <property type="project" value="UniProtKB-KW"/>
</dbReference>
<evidence type="ECO:0000256" key="9">
    <source>
        <dbReference type="ARBA" id="ARBA00022842"/>
    </source>
</evidence>
<keyword evidence="3" id="KW-0548">Nucleotidyltransferase</keyword>
<proteinExistence type="predicted"/>
<dbReference type="Gene3D" id="3.10.20.370">
    <property type="match status" value="1"/>
</dbReference>
<dbReference type="Gene3D" id="3.30.70.270">
    <property type="match status" value="1"/>
</dbReference>
<dbReference type="CDD" id="cd09274">
    <property type="entry name" value="RNase_HI_RT_Ty3"/>
    <property type="match status" value="2"/>
</dbReference>
<dbReference type="GO" id="GO:0004519">
    <property type="term" value="F:endonuclease activity"/>
    <property type="evidence" value="ECO:0007669"/>
    <property type="project" value="UniProtKB-KW"/>
</dbReference>
<keyword evidence="12" id="KW-0239">DNA-directed DNA polymerase</keyword>
<dbReference type="Gene3D" id="1.10.340.70">
    <property type="match status" value="1"/>
</dbReference>
<dbReference type="InterPro" id="IPR043128">
    <property type="entry name" value="Rev_trsase/Diguanyl_cyclase"/>
</dbReference>
<dbReference type="GO" id="GO:0006508">
    <property type="term" value="P:proteolysis"/>
    <property type="evidence" value="ECO:0007669"/>
    <property type="project" value="UniProtKB-KW"/>
</dbReference>
<keyword evidence="9" id="KW-0460">Magnesium</keyword>
<comment type="caution">
    <text evidence="17">The sequence shown here is derived from an EMBL/GenBank/DDBJ whole genome shotgun (WGS) entry which is preliminary data.</text>
</comment>
<evidence type="ECO:0000256" key="2">
    <source>
        <dbReference type="ARBA" id="ARBA00022679"/>
    </source>
</evidence>
<dbReference type="InterPro" id="IPR012337">
    <property type="entry name" value="RNaseH-like_sf"/>
</dbReference>
<dbReference type="GO" id="GO:0003887">
    <property type="term" value="F:DNA-directed DNA polymerase activity"/>
    <property type="evidence" value="ECO:0007669"/>
    <property type="project" value="UniProtKB-KW"/>
</dbReference>
<dbReference type="GO" id="GO:0015074">
    <property type="term" value="P:DNA integration"/>
    <property type="evidence" value="ECO:0007669"/>
    <property type="project" value="UniProtKB-KW"/>
</dbReference>
<dbReference type="PANTHER" id="PTHR37984">
    <property type="entry name" value="PROTEIN CBG26694"/>
    <property type="match status" value="1"/>
</dbReference>
<reference evidence="17" key="1">
    <citation type="journal article" date="2019" name="Sci. Rep.">
        <title>Draft genome of Tanacetum cinerariifolium, the natural source of mosquito coil.</title>
        <authorList>
            <person name="Yamashiro T."/>
            <person name="Shiraishi A."/>
            <person name="Satake H."/>
            <person name="Nakayama K."/>
        </authorList>
    </citation>
    <scope>NUCLEOTIDE SEQUENCE</scope>
</reference>
<accession>A0A6L2J9G7</accession>
<dbReference type="GO" id="GO:0004190">
    <property type="term" value="F:aspartic-type endopeptidase activity"/>
    <property type="evidence" value="ECO:0007669"/>
    <property type="project" value="UniProtKB-KW"/>
</dbReference>
<dbReference type="Gene3D" id="3.30.420.10">
    <property type="entry name" value="Ribonuclease H-like superfamily/Ribonuclease H"/>
    <property type="match status" value="2"/>
</dbReference>
<evidence type="ECO:0000256" key="14">
    <source>
        <dbReference type="ARBA" id="ARBA00023172"/>
    </source>
</evidence>
<evidence type="ECO:0000259" key="16">
    <source>
        <dbReference type="PROSITE" id="PS50994"/>
    </source>
</evidence>
<organism evidence="17">
    <name type="scientific">Tanacetum cinerariifolium</name>
    <name type="common">Dalmatian daisy</name>
    <name type="synonym">Chrysanthemum cinerariifolium</name>
    <dbReference type="NCBI Taxonomy" id="118510"/>
    <lineage>
        <taxon>Eukaryota</taxon>
        <taxon>Viridiplantae</taxon>
        <taxon>Streptophyta</taxon>
        <taxon>Embryophyta</taxon>
        <taxon>Tracheophyta</taxon>
        <taxon>Spermatophyta</taxon>
        <taxon>Magnoliopsida</taxon>
        <taxon>eudicotyledons</taxon>
        <taxon>Gunneridae</taxon>
        <taxon>Pentapetalae</taxon>
        <taxon>asterids</taxon>
        <taxon>campanulids</taxon>
        <taxon>Asterales</taxon>
        <taxon>Asteraceae</taxon>
        <taxon>Asteroideae</taxon>
        <taxon>Anthemideae</taxon>
        <taxon>Anthemidinae</taxon>
        <taxon>Tanacetum</taxon>
    </lineage>
</organism>
<evidence type="ECO:0000256" key="1">
    <source>
        <dbReference type="ARBA" id="ARBA00022670"/>
    </source>
</evidence>
<feature type="region of interest" description="Disordered" evidence="15">
    <location>
        <begin position="1031"/>
        <end position="1054"/>
    </location>
</feature>
<dbReference type="Pfam" id="PF17921">
    <property type="entry name" value="Integrase_H2C2"/>
    <property type="match status" value="1"/>
</dbReference>
<dbReference type="GO" id="GO:0006310">
    <property type="term" value="P:DNA recombination"/>
    <property type="evidence" value="ECO:0007669"/>
    <property type="project" value="UniProtKB-KW"/>
</dbReference>
<keyword evidence="4" id="KW-0540">Nuclease</keyword>
<dbReference type="InterPro" id="IPR043502">
    <property type="entry name" value="DNA/RNA_pol_sf"/>
</dbReference>
<evidence type="ECO:0000256" key="11">
    <source>
        <dbReference type="ARBA" id="ARBA00022918"/>
    </source>
</evidence>
<dbReference type="InterPro" id="IPR056924">
    <property type="entry name" value="SH3_Tf2-1"/>
</dbReference>
<keyword evidence="11 17" id="KW-0695">RNA-directed DNA polymerase</keyword>
<dbReference type="GO" id="GO:0003677">
    <property type="term" value="F:DNA binding"/>
    <property type="evidence" value="ECO:0007669"/>
    <property type="project" value="UniProtKB-KW"/>
</dbReference>
<dbReference type="EMBL" id="BKCJ010000452">
    <property type="protein sequence ID" value="GEU33332.1"/>
    <property type="molecule type" value="Genomic_DNA"/>
</dbReference>
<sequence length="1108" mass="128639">MTRLTQKGIKFDWGEKEENAFQLIKQKLCSAPILALLKGSEDFMVHEQNYTTHDLELGLVVFALKIWRHYLYGTKCTVFTDHKSLQHILDQKELNMRQRPWLELLRDYDCNIRYHLGKANVIADALSRKKRIEPLWVRALVMTIDLNLPKHILEAQIEALKPENLKKEDIGGMIKRDISKEKLKPHMDGTLCLNSKSWFPCYSDLRSVIMHEYHKSKYSIHPDFDKMYQDMKKLYWWPNMKANIATYVSKCLTCARVKVEHQRPSGLLVQPAIPEWKWDNITMDFITKLPKSPQGFDTIWVIVDRLTKSAHFLPIRENDLLDKLARVMLKVSPWKGVVRFDKRGKLNPRYVGPFKVLAKFAYRLELPQELCRVHHTFHVSNFKKCYADKPLVMTLEGFTRGPEFTWDGKIRSERNTNISSQTGLRRPRQEKMTIKEVKGESVMKWKAKVTTKELPLNYESDSGYIENYNSYPYDSSSFPQQYPCCEDCGGLPEADHCQPQQYTLNHPIFNAHNELLNSQTKLVEQLTSMCEMFGAVLGQRHEKHFKPIHYASKMMIAAESNYTTTEKEMLAVVYAFEKFRSYLIMNKSIVHTDHFTLKYLFAKKDAKARLLRWVLLLQEFDFKVLDTKGAESLAADHLFGAPRAIISDRGTHFCNDQFAKVMLKYGVIHRLSTAYHPQTSGQVEVSNRGLKRILERIIDIHQLIEECSVEVPEEQKQKIEDTMFDLVKIYKKEQEVKNVEEQQAERRNRAEKSLQKFRVIHKSSISVNSTSQIYSVYAVAQILSTREPEHLLSMRYKHFSITPETESDEVTESNAENLLPIPSKCEVTLEDEIECDMPAKDVCSLVFTTFSNPLFKDNDDFDSSDDESLPDEDVPAEEFKIYSNPLCDEDEINSDKLDPHCFNVEYDFVESLLNRDSFIDFSSKFDFSGELAHIKPEIPKSDFDFEEEIRLIENLIYDNSFPRQPEEFNAEIADTIIESIPLLPIPVQDGNSQQDEIDIVTETDDVLPPKGDIRFLEDLLIDDSILSQESSDFNLKDNPSISRPPPEPPDDNFDLEPEVISAVMEDIDEPDEHFNLGGEIFVSTNIKDVDYFPFMFVIRIFLPYLILP</sequence>
<dbReference type="GO" id="GO:0046872">
    <property type="term" value="F:metal ion binding"/>
    <property type="evidence" value="ECO:0007669"/>
    <property type="project" value="UniProtKB-KW"/>
</dbReference>
<keyword evidence="5" id="KW-0479">Metal-binding</keyword>
<dbReference type="SUPFAM" id="SSF56672">
    <property type="entry name" value="DNA/RNA polymerases"/>
    <property type="match status" value="2"/>
</dbReference>
<keyword evidence="1" id="KW-0645">Protease</keyword>
<evidence type="ECO:0000256" key="7">
    <source>
        <dbReference type="ARBA" id="ARBA00022759"/>
    </source>
</evidence>
<dbReference type="PANTHER" id="PTHR37984:SF5">
    <property type="entry name" value="PROTEIN NYNRIN-LIKE"/>
    <property type="match status" value="1"/>
</dbReference>
<protein>
    <submittedName>
        <fullName evidence="17">Putative reverse transcriptase domain-containing protein</fullName>
    </submittedName>
</protein>
<dbReference type="AlphaFoldDB" id="A0A6L2J9G7"/>
<evidence type="ECO:0000256" key="5">
    <source>
        <dbReference type="ARBA" id="ARBA00022723"/>
    </source>
</evidence>
<dbReference type="InterPro" id="IPR041373">
    <property type="entry name" value="RT_RNaseH"/>
</dbReference>
<gene>
    <name evidence="17" type="ORF">Tci_005310</name>
</gene>
<dbReference type="InterPro" id="IPR050951">
    <property type="entry name" value="Retrovirus_Pol_polyprotein"/>
</dbReference>
<evidence type="ECO:0000256" key="10">
    <source>
        <dbReference type="ARBA" id="ARBA00022908"/>
    </source>
</evidence>
<name>A0A6L2J9G7_TANCI</name>
<dbReference type="Pfam" id="PF17917">
    <property type="entry name" value="RT_RNaseH"/>
    <property type="match status" value="2"/>
</dbReference>
<evidence type="ECO:0000256" key="6">
    <source>
        <dbReference type="ARBA" id="ARBA00022750"/>
    </source>
</evidence>
<keyword evidence="14" id="KW-0233">DNA recombination</keyword>
<dbReference type="Pfam" id="PF24626">
    <property type="entry name" value="SH3_Tf2-1"/>
    <property type="match status" value="1"/>
</dbReference>
<evidence type="ECO:0000256" key="4">
    <source>
        <dbReference type="ARBA" id="ARBA00022722"/>
    </source>
</evidence>
<dbReference type="SUPFAM" id="SSF53098">
    <property type="entry name" value="Ribonuclease H-like"/>
    <property type="match status" value="2"/>
</dbReference>
<evidence type="ECO:0000256" key="8">
    <source>
        <dbReference type="ARBA" id="ARBA00022801"/>
    </source>
</evidence>
<dbReference type="InterPro" id="IPR036397">
    <property type="entry name" value="RNaseH_sf"/>
</dbReference>
<evidence type="ECO:0000256" key="12">
    <source>
        <dbReference type="ARBA" id="ARBA00022932"/>
    </source>
</evidence>
<evidence type="ECO:0000313" key="17">
    <source>
        <dbReference type="EMBL" id="GEU33332.1"/>
    </source>
</evidence>
<feature type="domain" description="Integrase catalytic" evidence="16">
    <location>
        <begin position="577"/>
        <end position="751"/>
    </location>
</feature>
<keyword evidence="6" id="KW-0064">Aspartyl protease</keyword>
<evidence type="ECO:0000256" key="15">
    <source>
        <dbReference type="SAM" id="MobiDB-lite"/>
    </source>
</evidence>